<organism evidence="1 2">
    <name type="scientific">Cinchona calisaya</name>
    <dbReference type="NCBI Taxonomy" id="153742"/>
    <lineage>
        <taxon>Eukaryota</taxon>
        <taxon>Viridiplantae</taxon>
        <taxon>Streptophyta</taxon>
        <taxon>Embryophyta</taxon>
        <taxon>Tracheophyta</taxon>
        <taxon>Spermatophyta</taxon>
        <taxon>Magnoliopsida</taxon>
        <taxon>eudicotyledons</taxon>
        <taxon>Gunneridae</taxon>
        <taxon>Pentapetalae</taxon>
        <taxon>asterids</taxon>
        <taxon>lamiids</taxon>
        <taxon>Gentianales</taxon>
        <taxon>Rubiaceae</taxon>
        <taxon>Cinchonoideae</taxon>
        <taxon>Cinchoneae</taxon>
        <taxon>Cinchona</taxon>
    </lineage>
</organism>
<dbReference type="Proteomes" id="UP001630127">
    <property type="component" value="Unassembled WGS sequence"/>
</dbReference>
<evidence type="ECO:0000313" key="2">
    <source>
        <dbReference type="Proteomes" id="UP001630127"/>
    </source>
</evidence>
<gene>
    <name evidence="1" type="ORF">ACH5RR_040891</name>
</gene>
<dbReference type="AlphaFoldDB" id="A0ABD2XV80"/>
<comment type="caution">
    <text evidence="1">The sequence shown here is derived from an EMBL/GenBank/DDBJ whole genome shotgun (WGS) entry which is preliminary data.</text>
</comment>
<dbReference type="EMBL" id="JBJUIK010000017">
    <property type="protein sequence ID" value="KAL3498159.1"/>
    <property type="molecule type" value="Genomic_DNA"/>
</dbReference>
<evidence type="ECO:0000313" key="1">
    <source>
        <dbReference type="EMBL" id="KAL3498159.1"/>
    </source>
</evidence>
<protein>
    <submittedName>
        <fullName evidence="1">Uncharacterized protein</fullName>
    </submittedName>
</protein>
<reference evidence="1 2" key="1">
    <citation type="submission" date="2024-11" db="EMBL/GenBank/DDBJ databases">
        <title>A near-complete genome assembly of Cinchona calisaya.</title>
        <authorList>
            <person name="Lian D.C."/>
            <person name="Zhao X.W."/>
            <person name="Wei L."/>
        </authorList>
    </citation>
    <scope>NUCLEOTIDE SEQUENCE [LARGE SCALE GENOMIC DNA]</scope>
    <source>
        <tissue evidence="1">Nenye</tissue>
    </source>
</reference>
<name>A0ABD2XV80_9GENT</name>
<sequence length="144" mass="16384">MVDELAEVLQRFDLSNEEMEGVALDSNLLIKSAKECELSLVGKILGFKEVRKENGIVFKEVRKMIILEIGGNKGRHMKVLDAVEVNKPLHRGSIMRIPKIAKWIEFKYENAWIFAVSVVLLGVEIKPTNQSHRARRNKISMNLG</sequence>
<proteinExistence type="predicted"/>
<accession>A0ABD2XV80</accession>
<keyword evidence="2" id="KW-1185">Reference proteome</keyword>